<evidence type="ECO:0000256" key="1">
    <source>
        <dbReference type="PROSITE-ProRule" id="PRU00042"/>
    </source>
</evidence>
<gene>
    <name evidence="4" type="ORF">KP509_14G013900</name>
</gene>
<feature type="region of interest" description="Disordered" evidence="2">
    <location>
        <begin position="415"/>
        <end position="447"/>
    </location>
</feature>
<evidence type="ECO:0000313" key="4">
    <source>
        <dbReference type="EMBL" id="KAH7414848.1"/>
    </source>
</evidence>
<dbReference type="OrthoDB" id="191139at2759"/>
<feature type="region of interest" description="Disordered" evidence="2">
    <location>
        <begin position="598"/>
        <end position="653"/>
    </location>
</feature>
<comment type="caution">
    <text evidence="4">The sequence shown here is derived from an EMBL/GenBank/DDBJ whole genome shotgun (WGS) entry which is preliminary data.</text>
</comment>
<sequence length="1018" mass="110774">MSSKAGSKAKENIESVESLLRKTFAKDGLLSLTRAAENPIQWIHLLDTFDPLDSQINSKGTAAREGFAADSPSGNSHNSGQKLMNLKSVFALAQVAAKASGESRPAGSMDLSGWPLTPYPKVQVFKCEKCCMEFCSPVNHRRHLRMVHRRAAHPEKEDLRSLRQQLATVWDSFNSHEAYEVIDVKKLKMEDLEGVKVARALSHLLQQRSVIALPHSYVKSGAMLLDLVQGGVSKKLPTSSELFKILDGTSEKTFPSFGLNAMQRYVFEGGAGKVGLEPKNLVSSLGFLVELNLVKAFIKEKDEEAKRFQTALVEEEEASRKKQAQILERKRMKKARQKDSKERDSKPSDAGTGNLAALSDSSEDEDRCNFSPVVKCIDQSRPSSNAFENLYHRLAGEASDSDNHEETVSTMTVVGLSNDSRPSSPKAIKDDEPSHTEDVGLDVSDTSPVSLIHDDVKTACDVGRLGSEHEVSHYYGNGTPNAFRGGRLSGVKKPYITEKGRYPNDRFSRGRESVFLHHKNFSKDRSHVNPKNIAGQHVLNDSKESDDILCAEASSSRSRQFSGKPIQHRKYYAGMQANAGVWTKKGLKCSDTTTSDVITNPLDSESSPKGVPGSNVSNFEFLSSPSISAEEPSTTGNLADKDSCSPPKDNDSSVEQLNLTIMGSEYDNQNAHAAGMLSPDIEHHSETEQVGDTSANASPVIVGSVVIGSVRVSLVDPELSLNAGGLMSEKHEDGLQGVLTQPSHVESSGPVNSSQKLELCRALHENGTLNSVATKDVERILKSAKLLSKIDSEEKENHEHASHLAREEKLSRLTVTQGANFKAGHSKVWRPVASSTFHGSQDVLDRIGAVKDAVKAASQNRATDKETSISTVKDVESAEVYEKDEVKGVIDSRGCTVHVTKSLGSIASSTYEAAVAFLSERWSEAVMSPDTAVLSIEDEEEDLKQSEQQGDLDIKASAEPMTQSSKTSFTDSGDNKVTSASWKHGCHGSAMGAHRRLNGKNPGLHNAPRLAGYRYVPK</sequence>
<feature type="compositionally biased region" description="Basic and acidic residues" evidence="2">
    <location>
        <begin position="427"/>
        <end position="438"/>
    </location>
</feature>
<dbReference type="PANTHER" id="PTHR36055:SF1">
    <property type="entry name" value="C2H2-LIKE ZINC FINGER PROTEIN"/>
    <property type="match status" value="1"/>
</dbReference>
<keyword evidence="1" id="KW-0479">Metal-binding</keyword>
<dbReference type="AlphaFoldDB" id="A0A8T2TCG9"/>
<feature type="domain" description="C2H2-type" evidence="3">
    <location>
        <begin position="125"/>
        <end position="148"/>
    </location>
</feature>
<dbReference type="PROSITE" id="PS50157">
    <property type="entry name" value="ZINC_FINGER_C2H2_2"/>
    <property type="match status" value="1"/>
</dbReference>
<dbReference type="GO" id="GO:0008270">
    <property type="term" value="F:zinc ion binding"/>
    <property type="evidence" value="ECO:0007669"/>
    <property type="project" value="UniProtKB-KW"/>
</dbReference>
<feature type="compositionally biased region" description="Polar residues" evidence="2">
    <location>
        <begin position="614"/>
        <end position="637"/>
    </location>
</feature>
<keyword evidence="1" id="KW-0863">Zinc-finger</keyword>
<evidence type="ECO:0000313" key="5">
    <source>
        <dbReference type="Proteomes" id="UP000825935"/>
    </source>
</evidence>
<evidence type="ECO:0000259" key="3">
    <source>
        <dbReference type="PROSITE" id="PS50157"/>
    </source>
</evidence>
<feature type="region of interest" description="Disordered" evidence="2">
    <location>
        <begin position="319"/>
        <end position="367"/>
    </location>
</feature>
<dbReference type="PROSITE" id="PS00028">
    <property type="entry name" value="ZINC_FINGER_C2H2_1"/>
    <property type="match status" value="1"/>
</dbReference>
<reference evidence="4" key="1">
    <citation type="submission" date="2021-08" db="EMBL/GenBank/DDBJ databases">
        <title>WGS assembly of Ceratopteris richardii.</title>
        <authorList>
            <person name="Marchant D.B."/>
            <person name="Chen G."/>
            <person name="Jenkins J."/>
            <person name="Shu S."/>
            <person name="Leebens-Mack J."/>
            <person name="Grimwood J."/>
            <person name="Schmutz J."/>
            <person name="Soltis P."/>
            <person name="Soltis D."/>
            <person name="Chen Z.-H."/>
        </authorList>
    </citation>
    <scope>NUCLEOTIDE SEQUENCE</scope>
    <source>
        <strain evidence="4">Whitten #5841</strain>
        <tissue evidence="4">Leaf</tissue>
    </source>
</reference>
<feature type="compositionally biased region" description="Polar residues" evidence="2">
    <location>
        <begin position="598"/>
        <end position="607"/>
    </location>
</feature>
<name>A0A8T2TCG9_CERRI</name>
<feature type="compositionally biased region" description="Basic and acidic residues" evidence="2">
    <location>
        <begin position="639"/>
        <end position="651"/>
    </location>
</feature>
<keyword evidence="5" id="KW-1185">Reference proteome</keyword>
<keyword evidence="1" id="KW-0862">Zinc</keyword>
<proteinExistence type="predicted"/>
<dbReference type="PANTHER" id="PTHR36055">
    <property type="entry name" value="C2H2-LIKE ZINC FINGER PROTEIN"/>
    <property type="match status" value="1"/>
</dbReference>
<dbReference type="EMBL" id="CM035419">
    <property type="protein sequence ID" value="KAH7414848.1"/>
    <property type="molecule type" value="Genomic_DNA"/>
</dbReference>
<feature type="compositionally biased region" description="Polar residues" evidence="2">
    <location>
        <begin position="960"/>
        <end position="981"/>
    </location>
</feature>
<protein>
    <recommendedName>
        <fullName evidence="3">C2H2-type domain-containing protein</fullName>
    </recommendedName>
</protein>
<organism evidence="4 5">
    <name type="scientific">Ceratopteris richardii</name>
    <name type="common">Triangle waterfern</name>
    <dbReference type="NCBI Taxonomy" id="49495"/>
    <lineage>
        <taxon>Eukaryota</taxon>
        <taxon>Viridiplantae</taxon>
        <taxon>Streptophyta</taxon>
        <taxon>Embryophyta</taxon>
        <taxon>Tracheophyta</taxon>
        <taxon>Polypodiopsida</taxon>
        <taxon>Polypodiidae</taxon>
        <taxon>Polypodiales</taxon>
        <taxon>Pteridineae</taxon>
        <taxon>Pteridaceae</taxon>
        <taxon>Parkerioideae</taxon>
        <taxon>Ceratopteris</taxon>
    </lineage>
</organism>
<feature type="region of interest" description="Disordered" evidence="2">
    <location>
        <begin position="939"/>
        <end position="1018"/>
    </location>
</feature>
<dbReference type="Proteomes" id="UP000825935">
    <property type="component" value="Chromosome 14"/>
</dbReference>
<evidence type="ECO:0000256" key="2">
    <source>
        <dbReference type="SAM" id="MobiDB-lite"/>
    </source>
</evidence>
<dbReference type="InterPro" id="IPR013087">
    <property type="entry name" value="Znf_C2H2_type"/>
</dbReference>
<feature type="compositionally biased region" description="Basic and acidic residues" evidence="2">
    <location>
        <begin position="337"/>
        <end position="347"/>
    </location>
</feature>
<accession>A0A8T2TCG9</accession>